<feature type="compositionally biased region" description="Polar residues" evidence="4">
    <location>
        <begin position="47"/>
        <end position="57"/>
    </location>
</feature>
<evidence type="ECO:0000256" key="2">
    <source>
        <dbReference type="ARBA" id="ARBA00014871"/>
    </source>
</evidence>
<dbReference type="Proteomes" id="UP000326759">
    <property type="component" value="Unassembled WGS sequence"/>
</dbReference>
<comment type="function">
    <text evidence="3">Component of the COP9 signalosome complex (CSN), a complex involved in various cellular and developmental processes.</text>
</comment>
<keyword evidence="8" id="KW-1185">Reference proteome</keyword>
<feature type="region of interest" description="Disordered" evidence="4">
    <location>
        <begin position="1"/>
        <end position="67"/>
    </location>
</feature>
<dbReference type="GO" id="GO:0008237">
    <property type="term" value="F:metallopeptidase activity"/>
    <property type="evidence" value="ECO:0007669"/>
    <property type="project" value="InterPro"/>
</dbReference>
<evidence type="ECO:0000313" key="8">
    <source>
        <dbReference type="Proteomes" id="UP000326759"/>
    </source>
</evidence>
<dbReference type="Pfam" id="PF01398">
    <property type="entry name" value="JAB"/>
    <property type="match status" value="1"/>
</dbReference>
<evidence type="ECO:0000256" key="5">
    <source>
        <dbReference type="SAM" id="Phobius"/>
    </source>
</evidence>
<feature type="domain" description="MPN" evidence="6">
    <location>
        <begin position="79"/>
        <end position="213"/>
    </location>
</feature>
<dbReference type="OrthoDB" id="1378at2759"/>
<comment type="caution">
    <text evidence="7">The sequence shown here is derived from an EMBL/GenBank/DDBJ whole genome shotgun (WGS) entry which is preliminary data.</text>
</comment>
<keyword evidence="3" id="KW-0963">Cytoplasm</keyword>
<dbReference type="AlphaFoldDB" id="A0A5N5TDE0"/>
<sequence>MSGMDVDEAMEEPQASSSTPLSLSKSEASDSIASTSKDTPGIGIKHPTSQPCEPSTSKPKEDCKSSIMAPAGTVGSVSISLHPLVILNISEHWTRQRAEEGTSVQVLGALIGKQNGRHIEIMNSFELAYDRVCDDIIINRDYYQLKEGQYVQVFSEMDILGWYTTGDVPNQSDINIHKQMCDLLDSPIFLKLNPLSRHSDQLPITVYESVVDVVEGAATLLLVELPYTLATEEAERIGIDHVARIHDSAESSLVGENLQAQYNAIKMLASRVHLIEEYVRATQKGEVPFNHEIIRQINALSHRLPVLSSPKFREEFYNVRILLVLLVIIIIIKVLK</sequence>
<dbReference type="InterPro" id="IPR000555">
    <property type="entry name" value="JAMM/MPN+_dom"/>
</dbReference>
<keyword evidence="5" id="KW-1133">Transmembrane helix</keyword>
<evidence type="ECO:0000256" key="3">
    <source>
        <dbReference type="RuleBase" id="RU367006"/>
    </source>
</evidence>
<dbReference type="EMBL" id="SEYY01005819">
    <property type="protein sequence ID" value="KAB7503125.1"/>
    <property type="molecule type" value="Genomic_DNA"/>
</dbReference>
<accession>A0A5N5TDE0</accession>
<dbReference type="FunFam" id="3.40.140.10:FF:000075">
    <property type="entry name" value="COP9 signalosome complex subunit 6"/>
    <property type="match status" value="1"/>
</dbReference>
<dbReference type="CDD" id="cd08063">
    <property type="entry name" value="MPN_CSN6"/>
    <property type="match status" value="1"/>
</dbReference>
<feature type="compositionally biased region" description="Low complexity" evidence="4">
    <location>
        <begin position="15"/>
        <end position="26"/>
    </location>
</feature>
<comment type="similarity">
    <text evidence="1 3">Belongs to the peptidase M67A family. CSN6 subfamily.</text>
</comment>
<keyword evidence="3" id="KW-0539">Nucleus</keyword>
<protein>
    <recommendedName>
        <fullName evidence="2 3">COP9 signalosome complex subunit 6</fullName>
    </recommendedName>
</protein>
<dbReference type="GO" id="GO:0008180">
    <property type="term" value="C:COP9 signalosome"/>
    <property type="evidence" value="ECO:0007669"/>
    <property type="project" value="UniProtKB-UniRule"/>
</dbReference>
<dbReference type="Gene3D" id="3.40.140.10">
    <property type="entry name" value="Cytidine Deaminase, domain 2"/>
    <property type="match status" value="1"/>
</dbReference>
<dbReference type="PROSITE" id="PS50249">
    <property type="entry name" value="MPN"/>
    <property type="match status" value="1"/>
</dbReference>
<keyword evidence="3" id="KW-0736">Signalosome</keyword>
<keyword evidence="5" id="KW-0472">Membrane</keyword>
<comment type="subcellular location">
    <subcellularLocation>
        <location evidence="3">Cytoplasm</location>
    </subcellularLocation>
    <subcellularLocation>
        <location evidence="3">Nucleus</location>
    </subcellularLocation>
</comment>
<feature type="compositionally biased region" description="Acidic residues" evidence="4">
    <location>
        <begin position="1"/>
        <end position="11"/>
    </location>
</feature>
<dbReference type="Pfam" id="PF13012">
    <property type="entry name" value="MitMem_reg"/>
    <property type="match status" value="1"/>
</dbReference>
<dbReference type="InterPro" id="IPR024969">
    <property type="entry name" value="EIF3F/CSN6-like_C"/>
</dbReference>
<evidence type="ECO:0000313" key="7">
    <source>
        <dbReference type="EMBL" id="KAB7503125.1"/>
    </source>
</evidence>
<keyword evidence="5" id="KW-0812">Transmembrane</keyword>
<dbReference type="InterPro" id="IPR033859">
    <property type="entry name" value="MPN_CSN6"/>
</dbReference>
<reference evidence="7 8" key="1">
    <citation type="journal article" date="2019" name="PLoS Biol.">
        <title>Sex chromosomes control vertical transmission of feminizing Wolbachia symbionts in an isopod.</title>
        <authorList>
            <person name="Becking T."/>
            <person name="Chebbi M.A."/>
            <person name="Giraud I."/>
            <person name="Moumen B."/>
            <person name="Laverre T."/>
            <person name="Caubet Y."/>
            <person name="Peccoud J."/>
            <person name="Gilbert C."/>
            <person name="Cordaux R."/>
        </authorList>
    </citation>
    <scope>NUCLEOTIDE SEQUENCE [LARGE SCALE GENOMIC DNA]</scope>
    <source>
        <strain evidence="7">ANa2</strain>
        <tissue evidence="7">Whole body excluding digestive tract and cuticle</tissue>
    </source>
</reference>
<dbReference type="PANTHER" id="PTHR10540">
    <property type="entry name" value="EUKARYOTIC TRANSLATION INITIATION FACTOR 3 SUBUNIT F-RELATED"/>
    <property type="match status" value="1"/>
</dbReference>
<evidence type="ECO:0000256" key="4">
    <source>
        <dbReference type="SAM" id="MobiDB-lite"/>
    </source>
</evidence>
<dbReference type="GO" id="GO:0000338">
    <property type="term" value="P:protein deneddylation"/>
    <property type="evidence" value="ECO:0007669"/>
    <property type="project" value="InterPro"/>
</dbReference>
<dbReference type="SMART" id="SM00232">
    <property type="entry name" value="JAB_MPN"/>
    <property type="match status" value="1"/>
</dbReference>
<organism evidence="7 8">
    <name type="scientific">Armadillidium nasatum</name>
    <dbReference type="NCBI Taxonomy" id="96803"/>
    <lineage>
        <taxon>Eukaryota</taxon>
        <taxon>Metazoa</taxon>
        <taxon>Ecdysozoa</taxon>
        <taxon>Arthropoda</taxon>
        <taxon>Crustacea</taxon>
        <taxon>Multicrustacea</taxon>
        <taxon>Malacostraca</taxon>
        <taxon>Eumalacostraca</taxon>
        <taxon>Peracarida</taxon>
        <taxon>Isopoda</taxon>
        <taxon>Oniscidea</taxon>
        <taxon>Crinocheta</taxon>
        <taxon>Armadillidiidae</taxon>
        <taxon>Armadillidium</taxon>
    </lineage>
</organism>
<name>A0A5N5TDE0_9CRUS</name>
<gene>
    <name evidence="7" type="primary">COPS6_1</name>
    <name evidence="7" type="ORF">Anas_14488</name>
</gene>
<evidence type="ECO:0000256" key="1">
    <source>
        <dbReference type="ARBA" id="ARBA00010893"/>
    </source>
</evidence>
<evidence type="ECO:0000259" key="6">
    <source>
        <dbReference type="PROSITE" id="PS50249"/>
    </source>
</evidence>
<proteinExistence type="inferred from homology"/>
<dbReference type="GO" id="GO:0005737">
    <property type="term" value="C:cytoplasm"/>
    <property type="evidence" value="ECO:0007669"/>
    <property type="project" value="UniProtKB-SubCell"/>
</dbReference>
<dbReference type="InterPro" id="IPR037518">
    <property type="entry name" value="MPN"/>
</dbReference>
<dbReference type="PANTHER" id="PTHR10540:SF8">
    <property type="entry name" value="COP9 SIGNALOSOME COMPLEX SUBUNIT 6"/>
    <property type="match status" value="1"/>
</dbReference>
<feature type="transmembrane region" description="Helical" evidence="5">
    <location>
        <begin position="317"/>
        <end position="335"/>
    </location>
</feature>